<evidence type="ECO:0000313" key="2">
    <source>
        <dbReference type="EMBL" id="TKB58296.1"/>
    </source>
</evidence>
<keyword evidence="1" id="KW-0472">Membrane</keyword>
<evidence type="ECO:0000313" key="3">
    <source>
        <dbReference type="Proteomes" id="UP000305675"/>
    </source>
</evidence>
<organism evidence="2 3">
    <name type="scientific">Ferrimonas aestuarii</name>
    <dbReference type="NCBI Taxonomy" id="2569539"/>
    <lineage>
        <taxon>Bacteria</taxon>
        <taxon>Pseudomonadati</taxon>
        <taxon>Pseudomonadota</taxon>
        <taxon>Gammaproteobacteria</taxon>
        <taxon>Alteromonadales</taxon>
        <taxon>Ferrimonadaceae</taxon>
        <taxon>Ferrimonas</taxon>
    </lineage>
</organism>
<feature type="transmembrane region" description="Helical" evidence="1">
    <location>
        <begin position="48"/>
        <end position="68"/>
    </location>
</feature>
<keyword evidence="1" id="KW-1133">Transmembrane helix</keyword>
<gene>
    <name evidence="2" type="ORF">FCL42_00660</name>
</gene>
<evidence type="ECO:0000256" key="1">
    <source>
        <dbReference type="SAM" id="Phobius"/>
    </source>
</evidence>
<dbReference type="AlphaFoldDB" id="A0A4U1BSB9"/>
<accession>A0A4U1BSB9</accession>
<keyword evidence="1" id="KW-0812">Transmembrane</keyword>
<dbReference type="Proteomes" id="UP000305675">
    <property type="component" value="Unassembled WGS sequence"/>
</dbReference>
<feature type="transmembrane region" description="Helical" evidence="1">
    <location>
        <begin position="14"/>
        <end position="36"/>
    </location>
</feature>
<dbReference type="GO" id="GO:0015097">
    <property type="term" value="F:mercury ion transmembrane transporter activity"/>
    <property type="evidence" value="ECO:0007669"/>
    <property type="project" value="InterPro"/>
</dbReference>
<dbReference type="InterPro" id="IPR004891">
    <property type="entry name" value="Mercury-R_MerC"/>
</dbReference>
<reference evidence="2 3" key="1">
    <citation type="submission" date="2019-04" db="EMBL/GenBank/DDBJ databases">
        <authorList>
            <person name="Hwang J.C."/>
        </authorList>
    </citation>
    <scope>NUCLEOTIDE SEQUENCE [LARGE SCALE GENOMIC DNA]</scope>
    <source>
        <strain evidence="2 3">IMCC35002</strain>
    </source>
</reference>
<sequence>MKALSEFSPSLDKYAISASALCAIHCLTLPLLLTLSPSLGTTILGQEAFHQLLLWLVVPLSMLSLSLGCKQHKDIAVAIFGTLGLITLLFTGIWGHDVLGENGEKIATLVGAATIAGAHIRNFTLCRRKQCDH</sequence>
<comment type="caution">
    <text evidence="2">The sequence shown here is derived from an EMBL/GenBank/DDBJ whole genome shotgun (WGS) entry which is preliminary data.</text>
</comment>
<feature type="transmembrane region" description="Helical" evidence="1">
    <location>
        <begin position="75"/>
        <end position="94"/>
    </location>
</feature>
<protein>
    <submittedName>
        <fullName evidence="2">MerC domain-containing protein</fullName>
    </submittedName>
</protein>
<dbReference type="GO" id="GO:0016020">
    <property type="term" value="C:membrane"/>
    <property type="evidence" value="ECO:0007669"/>
    <property type="project" value="InterPro"/>
</dbReference>
<dbReference type="OrthoDB" id="34373at2"/>
<proteinExistence type="predicted"/>
<dbReference type="RefSeq" id="WP_136861444.1">
    <property type="nucleotide sequence ID" value="NZ_SWCJ01000001.1"/>
</dbReference>
<name>A0A4U1BSB9_9GAMM</name>
<dbReference type="Pfam" id="PF03203">
    <property type="entry name" value="MerC"/>
    <property type="match status" value="1"/>
</dbReference>
<feature type="transmembrane region" description="Helical" evidence="1">
    <location>
        <begin position="106"/>
        <end position="124"/>
    </location>
</feature>
<dbReference type="EMBL" id="SWCJ01000001">
    <property type="protein sequence ID" value="TKB58296.1"/>
    <property type="molecule type" value="Genomic_DNA"/>
</dbReference>
<keyword evidence="3" id="KW-1185">Reference proteome</keyword>